<dbReference type="Gene3D" id="1.10.10.10">
    <property type="entry name" value="Winged helix-like DNA-binding domain superfamily/Winged helix DNA-binding domain"/>
    <property type="match status" value="1"/>
</dbReference>
<dbReference type="SUPFAM" id="SSF52540">
    <property type="entry name" value="P-loop containing nucleoside triphosphate hydrolases"/>
    <property type="match status" value="2"/>
</dbReference>
<evidence type="ECO:0000256" key="4">
    <source>
        <dbReference type="ARBA" id="ARBA00023254"/>
    </source>
</evidence>
<dbReference type="SUPFAM" id="SSF46785">
    <property type="entry name" value="Winged helix' DNA-binding domain"/>
    <property type="match status" value="1"/>
</dbReference>
<keyword evidence="3" id="KW-0413">Isomerase</keyword>
<protein>
    <recommendedName>
        <fullName evidence="6">DNA 3'-5' helicase</fullName>
        <ecNumber evidence="6">5.6.2.4</ecNumber>
    </recommendedName>
</protein>
<evidence type="ECO:0000256" key="7">
    <source>
        <dbReference type="ARBA" id="ARBA00048988"/>
    </source>
</evidence>
<evidence type="ECO:0000256" key="8">
    <source>
        <dbReference type="SAM" id="MobiDB-lite"/>
    </source>
</evidence>
<dbReference type="InterPro" id="IPR014001">
    <property type="entry name" value="Helicase_ATP-bd"/>
</dbReference>
<evidence type="ECO:0000256" key="5">
    <source>
        <dbReference type="ARBA" id="ARBA00034617"/>
    </source>
</evidence>
<dbReference type="VEuPathDB" id="TriTrypDB:LDHU3_32.1850"/>
<feature type="region of interest" description="Disordered" evidence="8">
    <location>
        <begin position="854"/>
        <end position="882"/>
    </location>
</feature>
<gene>
    <name evidence="10" type="ORF">CGC20_34040</name>
</gene>
<feature type="compositionally biased region" description="Low complexity" evidence="8">
    <location>
        <begin position="1116"/>
        <end position="1125"/>
    </location>
</feature>
<dbReference type="InterPro" id="IPR027417">
    <property type="entry name" value="P-loop_NTPase"/>
</dbReference>
<feature type="region of interest" description="Disordered" evidence="8">
    <location>
        <begin position="1105"/>
        <end position="1187"/>
    </location>
</feature>
<evidence type="ECO:0000256" key="6">
    <source>
        <dbReference type="ARBA" id="ARBA00034808"/>
    </source>
</evidence>
<evidence type="ECO:0000256" key="2">
    <source>
        <dbReference type="ARBA" id="ARBA00022806"/>
    </source>
</evidence>
<feature type="domain" description="Helicase ATP-binding" evidence="9">
    <location>
        <begin position="30"/>
        <end position="268"/>
    </location>
</feature>
<dbReference type="EC" id="5.6.2.4" evidence="6"/>
<feature type="region of interest" description="Disordered" evidence="8">
    <location>
        <begin position="605"/>
        <end position="625"/>
    </location>
</feature>
<dbReference type="VEuPathDB" id="TriTrypDB:LDHU3_32.1840"/>
<dbReference type="EMBL" id="RHLD01000003">
    <property type="protein sequence ID" value="TPP47153.1"/>
    <property type="molecule type" value="Genomic_DNA"/>
</dbReference>
<feature type="compositionally biased region" description="Basic and acidic residues" evidence="8">
    <location>
        <begin position="1067"/>
        <end position="1081"/>
    </location>
</feature>
<dbReference type="VEuPathDB" id="TriTrypDB:LdCL_320020300"/>
<comment type="catalytic activity">
    <reaction evidence="5">
        <text>Couples ATP hydrolysis with the unwinding of duplex DNA by translocating in the 3'-5' direction.</text>
        <dbReference type="EC" id="5.6.2.4"/>
    </reaction>
</comment>
<dbReference type="InterPro" id="IPR036388">
    <property type="entry name" value="WH-like_DNA-bd_sf"/>
</dbReference>
<dbReference type="PROSITE" id="PS51192">
    <property type="entry name" value="HELICASE_ATP_BIND_1"/>
    <property type="match status" value="1"/>
</dbReference>
<dbReference type="VEuPathDB" id="TriTrypDB:LdBPK_321450.1"/>
<dbReference type="InterPro" id="IPR036390">
    <property type="entry name" value="WH_DNA-bd_sf"/>
</dbReference>
<keyword evidence="4" id="KW-0469">Meiosis</keyword>
<organism evidence="10 11">
    <name type="scientific">Leishmania donovani</name>
    <dbReference type="NCBI Taxonomy" id="5661"/>
    <lineage>
        <taxon>Eukaryota</taxon>
        <taxon>Discoba</taxon>
        <taxon>Euglenozoa</taxon>
        <taxon>Kinetoplastea</taxon>
        <taxon>Metakinetoplastina</taxon>
        <taxon>Trypanosomatida</taxon>
        <taxon>Trypanosomatidae</taxon>
        <taxon>Leishmaniinae</taxon>
        <taxon>Leishmania</taxon>
    </lineage>
</organism>
<name>A0A504XF55_LEIDO</name>
<dbReference type="Proteomes" id="UP000318821">
    <property type="component" value="Unassembled WGS sequence"/>
</dbReference>
<dbReference type="GO" id="GO:0051321">
    <property type="term" value="P:meiotic cell cycle"/>
    <property type="evidence" value="ECO:0007669"/>
    <property type="project" value="UniProtKB-KW"/>
</dbReference>
<evidence type="ECO:0000313" key="10">
    <source>
        <dbReference type="EMBL" id="TPP47153.1"/>
    </source>
</evidence>
<dbReference type="Gene3D" id="1.10.3380.10">
    <property type="entry name" value="Sec63 N-terminal domain-like domain"/>
    <property type="match status" value="1"/>
</dbReference>
<evidence type="ECO:0000259" key="9">
    <source>
        <dbReference type="PROSITE" id="PS51192"/>
    </source>
</evidence>
<evidence type="ECO:0000256" key="3">
    <source>
        <dbReference type="ARBA" id="ARBA00023235"/>
    </source>
</evidence>
<dbReference type="InterPro" id="IPR011545">
    <property type="entry name" value="DEAD/DEAH_box_helicase_dom"/>
</dbReference>
<comment type="caution">
    <text evidence="10">The sequence shown here is derived from an EMBL/GenBank/DDBJ whole genome shotgun (WGS) entry which is preliminary data.</text>
</comment>
<feature type="region of interest" description="Disordered" evidence="8">
    <location>
        <begin position="1036"/>
        <end position="1092"/>
    </location>
</feature>
<feature type="compositionally biased region" description="Basic and acidic residues" evidence="8">
    <location>
        <begin position="1145"/>
        <end position="1161"/>
    </location>
</feature>
<sequence>MSTPAAKCLGGLLHFLPHRCFTKVQEAVIPALFTNDRNCLVAAPTGSGKTVLLEVAMLRLFRNVLAPRDDAGARATEEDGEARSCSGPLQQRKRKAVYICPIKALANEKYEHWRAQFPTLTVVIETGDQQQQQVDQQERSCSTASATGDVRGRDGLESMACVSQADILVTTPERWDSITRRWKEKEVMAIVNSVGLLLLDEVHTVQEERGAAMEAIVSRVKVIQASSSAMHQHSATETAPTRIIAISGTLPNSGDLAEWLEVSPEMTFAFAPSDRPVPLTIRVIGYAHDSPNPFAFHRFLSFKIFGFMQQYSQGRPTLVFCASRKETTSSAQRIVEDIRDAAARRGQEDRQLVERMFREQYIADMPVSEVMQMCGRAGRPGCDTHGVALVLTMQRSVHLYETLTSGAVTLTCVESHLHRHMIEHVNAEVALRTIHSFPSAMEWLKTTFFWIRLRKCPPHYGLEFANRAEELEFNAEAFVEALMERALRVLMEEGCVHLSHLDTLVLSAARGTAAPVATGDMEDIKHPSAVFEATRLGRAMSRMYILFDTVCTLNARLKARGAVSTNGDAPDDDSGVDACAGAMDVSVKTTARTGSMGVAEVHEYSHAKKDTSSEGMQPHSTAADATVCSSRRPMMPFNLREVLQLLCHCQELVEVRLRQGDRGPLNELNKTVKYPLHSGRRGGREVREDWQKAYVLIQVHIGLLPLTEVSLRNDSLRLWAVVPRMSRFLEEYAWAATTSYSLATQANLLARCIERRVWPDGLVLRQLKHVSDSVAKALLRGGYSTFESLGTVNARQLEVLCSRLPPFGSQILSEVRRLPRISLDISFMASPAESDGIDNQHRVPSGVVQLTLSPGTEAVTDEGVPNAARRQRSETASSKAAGGKPQLLSDVVALDSTRVLLLVGMPSEDRVLLKRFVPLSAFGSPDAPGSTAEAASGGGGKGRRIEARCLVLRVVGMDTVTARDEEFTSARGDAASESIHRSAQKPVANACVLFPAPKDVAILPDTKAPQTALSVHVASEARATFNELLEDLQYVASAGDPTQPYRSAPREPPISRKRTRIGQRACRATDDDQGMQKKETRQTNGNTAAMPLPSAMANATSLLPVPGASDLREADGSGAAGAAASEVSQERAAAGGSSLDSVRSSPEHCADKGARLEKPLRDQNTPQHVSEFPSKPVRESPSPRQARLCPSLETGAADALAVSTPSAAHKRVARVRSFVEASAPSRLRRHTSGCHNVSGPGTHISVETHDSTERAMVPFDGGTNAAPEAFYYPVDPQQAPPVMRYAFSGVQGEWWRPSYMQDSSWMHGGAASPHPYPYHTPSMVTRLANYGPMLARPNSVGHLPAHWDHVAAVPASRFAGQHSPSFFASRPPFEFAEEHQQIWQTDSRLSSYPPSSAPGVLLPHQASSPTPYTVLQAQPWPRPPPPPVYDPRDWRPPASMQREPVLPSLWMPVTHEHQKQRFAVTEGDPRARTAPSDMSVSRADASVARPASMPTSDGGNFPSRVHGVADYLHSIHSLGTARVNRRRGDGSDKDEDGSSDGIPSAVRVVLQYIVRHADTLFSLLHGKSQIENGPMGSKHQPQGSFPTVCTTPGEAEASTGVVEIEHPSKGNHANGAPTSAAAVIGDAEEEQERRCLANLTELLSFCITHSQERSEINAVVAACIEALSVEKTLESQRTFAVQRLLLEAFDNDFEATTQAIADTLTHSTIKGVVENLASNSIVAETLIALFGSALSAVWMVKPTTKTALFTSQWIRLDFPTTLCAYLPVAIRDPGMYHYFYFFKELLKRGYSHSAGPIVDVLLSEPLVSDYVERILSCCEQDVGRSALLTPEGAAATPVSLAADGMEVLVSIIGLVRKSLVLPETSCMYETATRYITPVAVLQAQALRVTALLAPTAQEEAELDAHAPSADASPSCLSAVAPAGMYGLGPLRLAVCELFVELSLFQLASTDNTLITSGFFPALIGCCERFPQHDALARALHRCILTIFQRATLVGESLSAAAERDCLWRYLVKADTVVLRCGAVESVLGALTRLAQIPNTSLSSLCIDVLTNLSSLPLFQSTAGGPFEKHLEAFKACEAIQERVRHMDAPITGERFKERGSTGLPQPVHRDTINLAGDRFHGPKAGGLSRGSRLSEFSSKFTKGSYIVLRRSADDDRPQRPAQDAVVDIEALKEEVHTLQQGGSPALQSYPSFSNVNFNFLSAEGDTDEDQNDTATQSSEAHRD</sequence>
<keyword evidence="2" id="KW-0547">Nucleotide-binding</keyword>
<comment type="catalytic activity">
    <reaction evidence="7">
        <text>ATP + H2O = ADP + phosphate + H(+)</text>
        <dbReference type="Rhea" id="RHEA:13065"/>
        <dbReference type="ChEBI" id="CHEBI:15377"/>
        <dbReference type="ChEBI" id="CHEBI:15378"/>
        <dbReference type="ChEBI" id="CHEBI:30616"/>
        <dbReference type="ChEBI" id="CHEBI:43474"/>
        <dbReference type="ChEBI" id="CHEBI:456216"/>
        <dbReference type="EC" id="5.6.2.4"/>
    </reaction>
</comment>
<proteinExistence type="predicted"/>
<feature type="region of interest" description="Disordered" evidence="8">
    <location>
        <begin position="2199"/>
        <end position="2223"/>
    </location>
</feature>
<dbReference type="InterPro" id="IPR004179">
    <property type="entry name" value="Sec63-dom"/>
</dbReference>
<dbReference type="SMART" id="SM00487">
    <property type="entry name" value="DEXDc"/>
    <property type="match status" value="1"/>
</dbReference>
<accession>A0A504XF55</accession>
<dbReference type="VEuPathDB" id="TriTrypDB:LdCL_320020200"/>
<dbReference type="Pfam" id="PF00270">
    <property type="entry name" value="DEAD"/>
    <property type="match status" value="1"/>
</dbReference>
<evidence type="ECO:0000256" key="1">
    <source>
        <dbReference type="ARBA" id="ARBA00022801"/>
    </source>
</evidence>
<dbReference type="GO" id="GO:0005524">
    <property type="term" value="F:ATP binding"/>
    <property type="evidence" value="ECO:0007669"/>
    <property type="project" value="InterPro"/>
</dbReference>
<dbReference type="PANTHER" id="PTHR47835">
    <property type="entry name" value="HFM1, ATP DEPENDENT DNA HELICASE HOMOLOG"/>
    <property type="match status" value="1"/>
</dbReference>
<dbReference type="Pfam" id="PF23445">
    <property type="entry name" value="WHD_SNRNP200"/>
    <property type="match status" value="1"/>
</dbReference>
<keyword evidence="1" id="KW-0378">Hydrolase</keyword>
<dbReference type="SMART" id="SM00973">
    <property type="entry name" value="Sec63"/>
    <property type="match status" value="1"/>
</dbReference>
<dbReference type="SUPFAM" id="SSF158702">
    <property type="entry name" value="Sec63 N-terminal domain-like"/>
    <property type="match status" value="1"/>
</dbReference>
<dbReference type="GO" id="GO:0003676">
    <property type="term" value="F:nucleic acid binding"/>
    <property type="evidence" value="ECO:0007669"/>
    <property type="project" value="InterPro"/>
</dbReference>
<dbReference type="InterPro" id="IPR052247">
    <property type="entry name" value="Meiotic_Crossover_Helicase"/>
</dbReference>
<feature type="compositionally biased region" description="Polar residues" evidence="8">
    <location>
        <begin position="2212"/>
        <end position="2223"/>
    </location>
</feature>
<reference evidence="11" key="1">
    <citation type="submission" date="2019-02" db="EMBL/GenBank/DDBJ databases">
        <title>FDA dAtabase for Regulatory Grade micrObial Sequences (FDA-ARGOS): Supporting development and validation of Infectious Disease Dx tests.</title>
        <authorList>
            <person name="Duncan R."/>
            <person name="Fisher C."/>
            <person name="Tallon L."/>
            <person name="Sadzewicz L."/>
            <person name="Sengamalay N."/>
            <person name="Ott S."/>
            <person name="Godinez A."/>
            <person name="Nagaraj S."/>
            <person name="Vavikolanu K."/>
            <person name="Vyas G."/>
            <person name="Nadendla S."/>
            <person name="Aluvathingal J."/>
            <person name="Sichtig H."/>
        </authorList>
    </citation>
    <scope>NUCLEOTIDE SEQUENCE [LARGE SCALE GENOMIC DNA]</scope>
    <source>
        <strain evidence="11">FDAARGOS_360</strain>
    </source>
</reference>
<dbReference type="FunFam" id="1.10.10.10:FF:001143">
    <property type="entry name" value="DEAD/DEAH box helicase family protein"/>
    <property type="match status" value="1"/>
</dbReference>
<dbReference type="GO" id="GO:0043138">
    <property type="term" value="F:3'-5' DNA helicase activity"/>
    <property type="evidence" value="ECO:0007669"/>
    <property type="project" value="UniProtKB-EC"/>
</dbReference>
<dbReference type="GO" id="GO:0016787">
    <property type="term" value="F:hydrolase activity"/>
    <property type="evidence" value="ECO:0007669"/>
    <property type="project" value="UniProtKB-KW"/>
</dbReference>
<dbReference type="VEuPathDB" id="TriTrypDB:LdBPK_321460.1"/>
<feature type="region of interest" description="Disordered" evidence="8">
    <location>
        <begin position="1461"/>
        <end position="1483"/>
    </location>
</feature>
<keyword evidence="2" id="KW-0067">ATP-binding</keyword>
<evidence type="ECO:0000313" key="11">
    <source>
        <dbReference type="Proteomes" id="UP000318821"/>
    </source>
</evidence>
<feature type="region of interest" description="Disordered" evidence="8">
    <location>
        <begin position="1522"/>
        <end position="1541"/>
    </location>
</feature>
<dbReference type="Pfam" id="PF02889">
    <property type="entry name" value="Sec63"/>
    <property type="match status" value="1"/>
</dbReference>
<dbReference type="PANTHER" id="PTHR47835:SF3">
    <property type="entry name" value="HELICASE FOR MEIOSIS 1"/>
    <property type="match status" value="1"/>
</dbReference>
<dbReference type="InterPro" id="IPR057842">
    <property type="entry name" value="WH_MER3"/>
</dbReference>
<dbReference type="Gene3D" id="3.40.50.300">
    <property type="entry name" value="P-loop containing nucleotide triphosphate hydrolases"/>
    <property type="match status" value="3"/>
</dbReference>
<keyword evidence="2" id="KW-0347">Helicase</keyword>